<dbReference type="PANTHER" id="PTHR34294">
    <property type="entry name" value="TRANSCRIPTIONAL REGULATOR-RELATED"/>
    <property type="match status" value="1"/>
</dbReference>
<evidence type="ECO:0000313" key="8">
    <source>
        <dbReference type="Proteomes" id="UP000284416"/>
    </source>
</evidence>
<dbReference type="OrthoDB" id="9793820at2"/>
<dbReference type="PANTHER" id="PTHR34294:SF5">
    <property type="entry name" value="CENTRAL GLYCOLYTIC GENES REGULATOR"/>
    <property type="match status" value="1"/>
</dbReference>
<keyword evidence="8" id="KW-1185">Reference proteome</keyword>
<evidence type="ECO:0000256" key="3">
    <source>
        <dbReference type="ARBA" id="ARBA00023125"/>
    </source>
</evidence>
<proteinExistence type="inferred from homology"/>
<dbReference type="AlphaFoldDB" id="A0A417YSG8"/>
<feature type="domain" description="Sugar-binding" evidence="5">
    <location>
        <begin position="96"/>
        <end position="339"/>
    </location>
</feature>
<dbReference type="InterPro" id="IPR036388">
    <property type="entry name" value="WH-like_DNA-bd_sf"/>
</dbReference>
<evidence type="ECO:0000256" key="2">
    <source>
        <dbReference type="ARBA" id="ARBA00023015"/>
    </source>
</evidence>
<sequence>MHSFLDIQKRLLPDLLAVMQERYSLLKTINFLQPVGRRSLATNLGYSERVLRAEVDFLKQQNLVVSNAGGMSLSDEGKNLLEDLESLMRELKGIDVMEMELKHRLGIRNVIIVPGDSDLSPLAKKEMGRATVKGMRQLLAGKNIIAVTGGSTMAAVAEEMKPGIYNDELMFVPARGGIGEDVQNQANTICAIMAANTKSRHRVFYVPDQVSIEIYESFIKEPLVHEVLALIKSAGMVLHGIGDAITMAERRKAVPEDMRKIVEHDAVAEAFGYYFNEQGEIIHKVLTIGLQLDDLKEIPNVLAVAGGSSKAKAIRSYLKQAPPQTILITDEGAAKLLLKSG</sequence>
<dbReference type="Proteomes" id="UP000284416">
    <property type="component" value="Unassembled WGS sequence"/>
</dbReference>
<evidence type="ECO:0000259" key="6">
    <source>
        <dbReference type="Pfam" id="PF21715"/>
    </source>
</evidence>
<keyword evidence="3" id="KW-0238">DNA-binding</keyword>
<dbReference type="Gene3D" id="1.10.10.10">
    <property type="entry name" value="Winged helix-like DNA-binding domain superfamily/Winged helix DNA-binding domain"/>
    <property type="match status" value="1"/>
</dbReference>
<keyword evidence="4" id="KW-0804">Transcription</keyword>
<organism evidence="7 8">
    <name type="scientific">Neobacillus notoginsengisoli</name>
    <dbReference type="NCBI Taxonomy" id="1578198"/>
    <lineage>
        <taxon>Bacteria</taxon>
        <taxon>Bacillati</taxon>
        <taxon>Bacillota</taxon>
        <taxon>Bacilli</taxon>
        <taxon>Bacillales</taxon>
        <taxon>Bacillaceae</taxon>
        <taxon>Neobacillus</taxon>
    </lineage>
</organism>
<dbReference type="InterPro" id="IPR036390">
    <property type="entry name" value="WH_DNA-bd_sf"/>
</dbReference>
<feature type="domain" description="CggR N-terminal DNA binding" evidence="6">
    <location>
        <begin position="18"/>
        <end position="88"/>
    </location>
</feature>
<dbReference type="Pfam" id="PF21715">
    <property type="entry name" value="CggR_N"/>
    <property type="match status" value="1"/>
</dbReference>
<dbReference type="InterPro" id="IPR048715">
    <property type="entry name" value="CggR_N"/>
</dbReference>
<dbReference type="SUPFAM" id="SSF100950">
    <property type="entry name" value="NagB/RpiA/CoA transferase-like"/>
    <property type="match status" value="1"/>
</dbReference>
<dbReference type="InterPro" id="IPR051054">
    <property type="entry name" value="SorC_transcr_regulators"/>
</dbReference>
<comment type="similarity">
    <text evidence="1">Belongs to the SorC transcriptional regulatory family.</text>
</comment>
<name>A0A417YSG8_9BACI</name>
<dbReference type="RefSeq" id="WP_118921262.1">
    <property type="nucleotide sequence ID" value="NZ_QWEG01000008.1"/>
</dbReference>
<protein>
    <submittedName>
        <fullName evidence="7">Uncharacterized protein</fullName>
    </submittedName>
</protein>
<evidence type="ECO:0000256" key="4">
    <source>
        <dbReference type="ARBA" id="ARBA00023163"/>
    </source>
</evidence>
<dbReference type="GO" id="GO:0003677">
    <property type="term" value="F:DNA binding"/>
    <property type="evidence" value="ECO:0007669"/>
    <property type="project" value="UniProtKB-KW"/>
</dbReference>
<keyword evidence="2" id="KW-0805">Transcription regulation</keyword>
<dbReference type="InterPro" id="IPR037171">
    <property type="entry name" value="NagB/RpiA_transferase-like"/>
</dbReference>
<reference evidence="7 8" key="1">
    <citation type="journal article" date="2017" name="Int. J. Syst. Evol. Microbiol.">
        <title>Bacillus notoginsengisoli sp. nov., a novel bacterium isolated from the rhizosphere of Panax notoginseng.</title>
        <authorList>
            <person name="Zhang M.Y."/>
            <person name="Cheng J."/>
            <person name="Cai Y."/>
            <person name="Zhang T.Y."/>
            <person name="Wu Y.Y."/>
            <person name="Manikprabhu D."/>
            <person name="Li W.J."/>
            <person name="Zhang Y.X."/>
        </authorList>
    </citation>
    <scope>NUCLEOTIDE SEQUENCE [LARGE SCALE GENOMIC DNA]</scope>
    <source>
        <strain evidence="7 8">JCM 30743</strain>
    </source>
</reference>
<accession>A0A417YSG8</accession>
<comment type="caution">
    <text evidence="7">The sequence shown here is derived from an EMBL/GenBank/DDBJ whole genome shotgun (WGS) entry which is preliminary data.</text>
</comment>
<dbReference type="EMBL" id="QWEG01000008">
    <property type="protein sequence ID" value="RHW38929.1"/>
    <property type="molecule type" value="Genomic_DNA"/>
</dbReference>
<gene>
    <name evidence="7" type="ORF">D1B31_13185</name>
</gene>
<dbReference type="GO" id="GO:0030246">
    <property type="term" value="F:carbohydrate binding"/>
    <property type="evidence" value="ECO:0007669"/>
    <property type="project" value="InterPro"/>
</dbReference>
<dbReference type="Gene3D" id="3.40.50.1360">
    <property type="match status" value="1"/>
</dbReference>
<dbReference type="Pfam" id="PF04198">
    <property type="entry name" value="Sugar-bind"/>
    <property type="match status" value="1"/>
</dbReference>
<evidence type="ECO:0000313" key="7">
    <source>
        <dbReference type="EMBL" id="RHW38929.1"/>
    </source>
</evidence>
<evidence type="ECO:0000259" key="5">
    <source>
        <dbReference type="Pfam" id="PF04198"/>
    </source>
</evidence>
<dbReference type="SUPFAM" id="SSF46785">
    <property type="entry name" value="Winged helix' DNA-binding domain"/>
    <property type="match status" value="1"/>
</dbReference>
<dbReference type="InterPro" id="IPR007324">
    <property type="entry name" value="Sugar-bd_dom_put"/>
</dbReference>
<evidence type="ECO:0000256" key="1">
    <source>
        <dbReference type="ARBA" id="ARBA00010466"/>
    </source>
</evidence>